<accession>A0A3B0XU61</accession>
<name>A0A3B0XU61_9ZZZZ</name>
<proteinExistence type="predicted"/>
<dbReference type="AlphaFoldDB" id="A0A3B0XU61"/>
<evidence type="ECO:0000313" key="1">
    <source>
        <dbReference type="EMBL" id="VAW71071.1"/>
    </source>
</evidence>
<gene>
    <name evidence="1" type="ORF">MNBD_GAMMA10-1471</name>
</gene>
<sequence length="70" mass="8511">MMNYFFCFFINMFDTPEDILEYTWKVIREYARKDTRKRDLSECVKNTHSRIALRSIRATSLSVGVRYYGR</sequence>
<protein>
    <submittedName>
        <fullName evidence="1">Uncharacterized protein</fullName>
    </submittedName>
</protein>
<dbReference type="EMBL" id="UOFJ01000566">
    <property type="protein sequence ID" value="VAW71071.1"/>
    <property type="molecule type" value="Genomic_DNA"/>
</dbReference>
<organism evidence="1">
    <name type="scientific">hydrothermal vent metagenome</name>
    <dbReference type="NCBI Taxonomy" id="652676"/>
    <lineage>
        <taxon>unclassified sequences</taxon>
        <taxon>metagenomes</taxon>
        <taxon>ecological metagenomes</taxon>
    </lineage>
</organism>
<reference evidence="1" key="1">
    <citation type="submission" date="2018-06" db="EMBL/GenBank/DDBJ databases">
        <authorList>
            <person name="Zhirakovskaya E."/>
        </authorList>
    </citation>
    <scope>NUCLEOTIDE SEQUENCE</scope>
</reference>